<gene>
    <name evidence="3" type="ORF">CYR75_03970</name>
</gene>
<evidence type="ECO:0000313" key="3">
    <source>
        <dbReference type="EMBL" id="AUM75519.1"/>
    </source>
</evidence>
<dbReference type="OrthoDB" id="7870250at2"/>
<keyword evidence="2" id="KW-0812">Transmembrane</keyword>
<keyword evidence="1" id="KW-0175">Coiled coil</keyword>
<dbReference type="AlphaFoldDB" id="A0A2K9MIP8"/>
<evidence type="ECO:0000256" key="2">
    <source>
        <dbReference type="SAM" id="Phobius"/>
    </source>
</evidence>
<evidence type="ECO:0000256" key="1">
    <source>
        <dbReference type="SAM" id="Coils"/>
    </source>
</evidence>
<proteinExistence type="predicted"/>
<dbReference type="KEGG" id="paru:CYR75_03970"/>
<feature type="transmembrane region" description="Helical" evidence="2">
    <location>
        <begin position="6"/>
        <end position="28"/>
    </location>
</feature>
<dbReference type="EMBL" id="CP025583">
    <property type="protein sequence ID" value="AUM75519.1"/>
    <property type="molecule type" value="Genomic_DNA"/>
</dbReference>
<dbReference type="Proteomes" id="UP000234882">
    <property type="component" value="Chromosome"/>
</dbReference>
<protein>
    <submittedName>
        <fullName evidence="3">Uncharacterized protein</fullName>
    </submittedName>
</protein>
<keyword evidence="2" id="KW-0472">Membrane</keyword>
<name>A0A2K9MIP8_9RHOB</name>
<reference evidence="4" key="1">
    <citation type="submission" date="2017-12" db="EMBL/GenBank/DDBJ databases">
        <title>Genomic analysis of Paracoccus sp. CBA4604.</title>
        <authorList>
            <person name="Roh S.W."/>
            <person name="Kim J.Y."/>
            <person name="Kim J.S."/>
        </authorList>
    </citation>
    <scope>NUCLEOTIDE SEQUENCE [LARGE SCALE GENOMIC DNA]</scope>
    <source>
        <strain evidence="4">CBA4604</strain>
    </source>
</reference>
<sequence length="110" mass="12185">MTHDNLTMAIALTLGAAFLLGWFACWLVHRLTRPGRAELGVLDRLAADLHQAETALEQATTDWGQREAALHERLAFSATELATARSAMQEASEEIEELRAYIERHLGPTS</sequence>
<organism evidence="3 4">
    <name type="scientific">Paracoccus jeotgali</name>
    <dbReference type="NCBI Taxonomy" id="2065379"/>
    <lineage>
        <taxon>Bacteria</taxon>
        <taxon>Pseudomonadati</taxon>
        <taxon>Pseudomonadota</taxon>
        <taxon>Alphaproteobacteria</taxon>
        <taxon>Rhodobacterales</taxon>
        <taxon>Paracoccaceae</taxon>
        <taxon>Paracoccus</taxon>
    </lineage>
</organism>
<feature type="coiled-coil region" evidence="1">
    <location>
        <begin position="42"/>
        <end position="101"/>
    </location>
</feature>
<keyword evidence="4" id="KW-1185">Reference proteome</keyword>
<accession>A0A2K9MIP8</accession>
<keyword evidence="2" id="KW-1133">Transmembrane helix</keyword>
<evidence type="ECO:0000313" key="4">
    <source>
        <dbReference type="Proteomes" id="UP000234882"/>
    </source>
</evidence>